<gene>
    <name evidence="1" type="ORF">ACKI1S_23375</name>
</gene>
<dbReference type="Proteomes" id="UP001631993">
    <property type="component" value="Unassembled WGS sequence"/>
</dbReference>
<protein>
    <recommendedName>
        <fullName evidence="3">AbiV family abortive infection protein</fullName>
    </recommendedName>
</protein>
<name>A0ABW9IM36_STRGJ</name>
<evidence type="ECO:0008006" key="3">
    <source>
        <dbReference type="Google" id="ProtNLM"/>
    </source>
</evidence>
<sequence>MGDKGSNLRDARFAVAHIVAEALASAGEELRAGASMSKDKQALGLAIICQMAGKTALGALVLYHEGMWYAGAALTRQLVEHHHLCAYFAEDKTRIEQWLDADEKQLRNHFSPVKLREAGGFTRDDYAAHCTWGGHPNPRGSWLVAEDFNAGSENLLLIDIAQHLRLIYAAVAKCLGESANEMPAMVKAYNYLLKWQAADPYSNGLPAAENVQGKGSES</sequence>
<dbReference type="RefSeq" id="WP_369277393.1">
    <property type="nucleotide sequence ID" value="NZ_JBJVMW010000011.1"/>
</dbReference>
<keyword evidence="2" id="KW-1185">Reference proteome</keyword>
<evidence type="ECO:0000313" key="2">
    <source>
        <dbReference type="Proteomes" id="UP001631993"/>
    </source>
</evidence>
<evidence type="ECO:0000313" key="1">
    <source>
        <dbReference type="EMBL" id="MFM9649073.1"/>
    </source>
</evidence>
<comment type="caution">
    <text evidence="1">The sequence shown here is derived from an EMBL/GenBank/DDBJ whole genome shotgun (WGS) entry which is preliminary data.</text>
</comment>
<proteinExistence type="predicted"/>
<reference evidence="1 2" key="1">
    <citation type="submission" date="2024-12" db="EMBL/GenBank/DDBJ databases">
        <title>Forecasting of Potato common scab and diversities of Pathogenic streptomyces spp. in china.</title>
        <authorList>
            <person name="Handique U."/>
            <person name="Wu J."/>
        </authorList>
    </citation>
    <scope>NUCLEOTIDE SEQUENCE [LARGE SCALE GENOMIC DNA]</scope>
    <source>
        <strain evidence="1 2">ZRIMU1585</strain>
    </source>
</reference>
<accession>A0ABW9IM36</accession>
<dbReference type="EMBL" id="JBJVNE010000011">
    <property type="protein sequence ID" value="MFM9649073.1"/>
    <property type="molecule type" value="Genomic_DNA"/>
</dbReference>
<organism evidence="1 2">
    <name type="scientific">Streptomyces galilaeus</name>
    <dbReference type="NCBI Taxonomy" id="33899"/>
    <lineage>
        <taxon>Bacteria</taxon>
        <taxon>Bacillati</taxon>
        <taxon>Actinomycetota</taxon>
        <taxon>Actinomycetes</taxon>
        <taxon>Kitasatosporales</taxon>
        <taxon>Streptomycetaceae</taxon>
        <taxon>Streptomyces</taxon>
    </lineage>
</organism>